<feature type="transmembrane region" description="Helical" evidence="1">
    <location>
        <begin position="196"/>
        <end position="215"/>
    </location>
</feature>
<evidence type="ECO:0000256" key="2">
    <source>
        <dbReference type="SAM" id="SignalP"/>
    </source>
</evidence>
<dbReference type="Proteomes" id="UP001596142">
    <property type="component" value="Unassembled WGS sequence"/>
</dbReference>
<evidence type="ECO:0000313" key="3">
    <source>
        <dbReference type="EMBL" id="MFC5713322.1"/>
    </source>
</evidence>
<evidence type="ECO:0000313" key="4">
    <source>
        <dbReference type="Proteomes" id="UP001596142"/>
    </source>
</evidence>
<feature type="transmembrane region" description="Helical" evidence="1">
    <location>
        <begin position="126"/>
        <end position="150"/>
    </location>
</feature>
<dbReference type="EMBL" id="JBHSOZ010000005">
    <property type="protein sequence ID" value="MFC5713322.1"/>
    <property type="molecule type" value="Genomic_DNA"/>
</dbReference>
<keyword evidence="4" id="KW-1185">Reference proteome</keyword>
<reference evidence="4" key="1">
    <citation type="journal article" date="2019" name="Int. J. Syst. Evol. Microbiol.">
        <title>The Global Catalogue of Microorganisms (GCM) 10K type strain sequencing project: providing services to taxonomists for standard genome sequencing and annotation.</title>
        <authorList>
            <consortium name="The Broad Institute Genomics Platform"/>
            <consortium name="The Broad Institute Genome Sequencing Center for Infectious Disease"/>
            <person name="Wu L."/>
            <person name="Ma J."/>
        </authorList>
    </citation>
    <scope>NUCLEOTIDE SEQUENCE [LARGE SCALE GENOMIC DNA]</scope>
    <source>
        <strain evidence="4">CECT 7184</strain>
    </source>
</reference>
<feature type="transmembrane region" description="Helical" evidence="1">
    <location>
        <begin position="235"/>
        <end position="260"/>
    </location>
</feature>
<feature type="transmembrane region" description="Helical" evidence="1">
    <location>
        <begin position="162"/>
        <end position="184"/>
    </location>
</feature>
<keyword evidence="2" id="KW-0732">Signal</keyword>
<comment type="caution">
    <text evidence="3">The sequence shown here is derived from an EMBL/GenBank/DDBJ whole genome shotgun (WGS) entry which is preliminary data.</text>
</comment>
<feature type="chain" id="PRO_5047343311" evidence="2">
    <location>
        <begin position="18"/>
        <end position="386"/>
    </location>
</feature>
<gene>
    <name evidence="3" type="primary">spoIIIAE</name>
    <name evidence="3" type="ORF">ACFPU1_11040</name>
</gene>
<name>A0ABW0YPP1_9BACI</name>
<dbReference type="InterPro" id="IPR014194">
    <property type="entry name" value="Spore_III_AE"/>
</dbReference>
<keyword evidence="1" id="KW-0472">Membrane</keyword>
<proteinExistence type="predicted"/>
<keyword evidence="1" id="KW-1133">Transmembrane helix</keyword>
<sequence>MCLIILAFLWAAQPVLAEEEPGLEQREIAEYQLDKLGLEDIHQFWEEISQDYGAFLPESQKGSLLEFVKGEKTFSPKEWGYAFLNFLFHELIANGKLLGTLILLSIFSTMLRALQNAFEHDAVSRVAYSITFIVLIVIALNSFYVAMIYVQESVSNMVHFMIALFPLLMALLASMGAVTTVALFHPLIMFLVNTSGLMIQYFVLPLLFFSALLSIVSSLSEYIQVTKLATLLRSIALWALGVFLTIFLGVISVQGATAAVTDGVAVKTAKFIAGNFVPVVGRVFTDAADTVMGASLLLKNTVGMAGVAVLFMICAFPAIKVLSIALIFHAAAAVLQPLGAGELLEALSTLGRTVLYMFAALAIVGLMFFLAITMVVASGNLSLMVR</sequence>
<protein>
    <submittedName>
        <fullName evidence="3">Stage III sporulation protein AE</fullName>
    </submittedName>
</protein>
<dbReference type="NCBIfam" id="TIGR02829">
    <property type="entry name" value="spore_III_AE"/>
    <property type="match status" value="1"/>
</dbReference>
<organism evidence="3 4">
    <name type="scientific">Thalassorhabdus alkalitolerans</name>
    <dbReference type="NCBI Taxonomy" id="2282697"/>
    <lineage>
        <taxon>Bacteria</taxon>
        <taxon>Bacillati</taxon>
        <taxon>Bacillota</taxon>
        <taxon>Bacilli</taxon>
        <taxon>Bacillales</taxon>
        <taxon>Bacillaceae</taxon>
        <taxon>Thalassorhabdus</taxon>
    </lineage>
</organism>
<feature type="transmembrane region" description="Helical" evidence="1">
    <location>
        <begin position="355"/>
        <end position="377"/>
    </location>
</feature>
<accession>A0ABW0YPP1</accession>
<feature type="signal peptide" evidence="2">
    <location>
        <begin position="1"/>
        <end position="17"/>
    </location>
</feature>
<dbReference type="Pfam" id="PF09546">
    <property type="entry name" value="Spore_III_AE"/>
    <property type="match status" value="1"/>
</dbReference>
<feature type="transmembrane region" description="Helical" evidence="1">
    <location>
        <begin position="302"/>
        <end position="335"/>
    </location>
</feature>
<feature type="transmembrane region" description="Helical" evidence="1">
    <location>
        <begin position="97"/>
        <end position="114"/>
    </location>
</feature>
<keyword evidence="1" id="KW-0812">Transmembrane</keyword>
<evidence type="ECO:0000256" key="1">
    <source>
        <dbReference type="SAM" id="Phobius"/>
    </source>
</evidence>